<reference evidence="2" key="1">
    <citation type="submission" date="2021-01" db="EMBL/GenBank/DDBJ databases">
        <title>Whole genome shotgun sequence of Actinoplanes siamensis NBRC 109076.</title>
        <authorList>
            <person name="Komaki H."/>
            <person name="Tamura T."/>
        </authorList>
    </citation>
    <scope>NUCLEOTIDE SEQUENCE</scope>
    <source>
        <strain evidence="2">NBRC 109076</strain>
    </source>
</reference>
<gene>
    <name evidence="2" type="ORF">Asi03nite_66020</name>
</gene>
<sequence length="75" mass="7962">MIGFKTAFSPMRGDGIPENAIARLIRYGRYETSVMRVAADPVQDLGQDLGAGGEVDPDERAGVLAELGAPSRTRA</sequence>
<protein>
    <submittedName>
        <fullName evidence="2">Uncharacterized protein</fullName>
    </submittedName>
</protein>
<evidence type="ECO:0000313" key="2">
    <source>
        <dbReference type="EMBL" id="GIF09064.1"/>
    </source>
</evidence>
<evidence type="ECO:0000313" key="3">
    <source>
        <dbReference type="Proteomes" id="UP000629619"/>
    </source>
</evidence>
<proteinExistence type="predicted"/>
<accession>A0A919ND71</accession>
<feature type="region of interest" description="Disordered" evidence="1">
    <location>
        <begin position="48"/>
        <end position="75"/>
    </location>
</feature>
<keyword evidence="3" id="KW-1185">Reference proteome</keyword>
<comment type="caution">
    <text evidence="2">The sequence shown here is derived from an EMBL/GenBank/DDBJ whole genome shotgun (WGS) entry which is preliminary data.</text>
</comment>
<dbReference type="EMBL" id="BOMW01000073">
    <property type="protein sequence ID" value="GIF09064.1"/>
    <property type="molecule type" value="Genomic_DNA"/>
</dbReference>
<dbReference type="Proteomes" id="UP000629619">
    <property type="component" value="Unassembled WGS sequence"/>
</dbReference>
<evidence type="ECO:0000256" key="1">
    <source>
        <dbReference type="SAM" id="MobiDB-lite"/>
    </source>
</evidence>
<name>A0A919ND71_9ACTN</name>
<dbReference type="AlphaFoldDB" id="A0A919ND71"/>
<organism evidence="2 3">
    <name type="scientific">Actinoplanes siamensis</name>
    <dbReference type="NCBI Taxonomy" id="1223317"/>
    <lineage>
        <taxon>Bacteria</taxon>
        <taxon>Bacillati</taxon>
        <taxon>Actinomycetota</taxon>
        <taxon>Actinomycetes</taxon>
        <taxon>Micromonosporales</taxon>
        <taxon>Micromonosporaceae</taxon>
        <taxon>Actinoplanes</taxon>
    </lineage>
</organism>